<keyword evidence="3" id="KW-0804">Transcription</keyword>
<evidence type="ECO:0000256" key="1">
    <source>
        <dbReference type="ARBA" id="ARBA00023015"/>
    </source>
</evidence>
<dbReference type="Proteomes" id="UP000887540">
    <property type="component" value="Unplaced"/>
</dbReference>
<reference evidence="8" key="1">
    <citation type="submission" date="2022-11" db="UniProtKB">
        <authorList>
            <consortium name="WormBaseParasite"/>
        </authorList>
    </citation>
    <scope>IDENTIFICATION</scope>
</reference>
<dbReference type="GO" id="GO:0000978">
    <property type="term" value="F:RNA polymerase II cis-regulatory region sequence-specific DNA binding"/>
    <property type="evidence" value="ECO:0007669"/>
    <property type="project" value="TreeGrafter"/>
</dbReference>
<dbReference type="PANTHER" id="PTHR23351">
    <property type="entry name" value="FOS TRANSCRIPTION FACTOR-RELATED"/>
    <property type="match status" value="1"/>
</dbReference>
<keyword evidence="4" id="KW-0175">Coiled coil</keyword>
<dbReference type="PROSITE" id="PS00036">
    <property type="entry name" value="BZIP_BASIC"/>
    <property type="match status" value="1"/>
</dbReference>
<dbReference type="GO" id="GO:0005634">
    <property type="term" value="C:nucleus"/>
    <property type="evidence" value="ECO:0007669"/>
    <property type="project" value="TreeGrafter"/>
</dbReference>
<keyword evidence="7" id="KW-1185">Reference proteome</keyword>
<dbReference type="SUPFAM" id="SSF57959">
    <property type="entry name" value="Leucine zipper domain"/>
    <property type="match status" value="1"/>
</dbReference>
<keyword evidence="1" id="KW-0805">Transcription regulation</keyword>
<evidence type="ECO:0000313" key="8">
    <source>
        <dbReference type="WBParaSite" id="ACRNAN_scaffold369.g9280.t1"/>
    </source>
</evidence>
<dbReference type="PROSITE" id="PS50217">
    <property type="entry name" value="BZIP"/>
    <property type="match status" value="1"/>
</dbReference>
<evidence type="ECO:0000256" key="3">
    <source>
        <dbReference type="ARBA" id="ARBA00023163"/>
    </source>
</evidence>
<dbReference type="Pfam" id="PF00170">
    <property type="entry name" value="bZIP_1"/>
    <property type="match status" value="1"/>
</dbReference>
<dbReference type="SMART" id="SM00338">
    <property type="entry name" value="BRLZ"/>
    <property type="match status" value="1"/>
</dbReference>
<dbReference type="InterPro" id="IPR046347">
    <property type="entry name" value="bZIP_sf"/>
</dbReference>
<organism evidence="7 8">
    <name type="scientific">Acrobeloides nanus</name>
    <dbReference type="NCBI Taxonomy" id="290746"/>
    <lineage>
        <taxon>Eukaryota</taxon>
        <taxon>Metazoa</taxon>
        <taxon>Ecdysozoa</taxon>
        <taxon>Nematoda</taxon>
        <taxon>Chromadorea</taxon>
        <taxon>Rhabditida</taxon>
        <taxon>Tylenchina</taxon>
        <taxon>Cephalobomorpha</taxon>
        <taxon>Cephaloboidea</taxon>
        <taxon>Cephalobidae</taxon>
        <taxon>Acrobeloides</taxon>
    </lineage>
</organism>
<feature type="compositionally biased region" description="Basic and acidic residues" evidence="5">
    <location>
        <begin position="62"/>
        <end position="77"/>
    </location>
</feature>
<evidence type="ECO:0000259" key="6">
    <source>
        <dbReference type="PROSITE" id="PS50217"/>
    </source>
</evidence>
<evidence type="ECO:0000256" key="4">
    <source>
        <dbReference type="SAM" id="Coils"/>
    </source>
</evidence>
<proteinExistence type="predicted"/>
<feature type="region of interest" description="Disordered" evidence="5">
    <location>
        <begin position="49"/>
        <end position="81"/>
    </location>
</feature>
<dbReference type="PANTHER" id="PTHR23351:SF24">
    <property type="entry name" value="ACTIVATING TRANSCRIPTION FACTOR 3-RELATED"/>
    <property type="match status" value="1"/>
</dbReference>
<evidence type="ECO:0000313" key="7">
    <source>
        <dbReference type="Proteomes" id="UP000887540"/>
    </source>
</evidence>
<dbReference type="WBParaSite" id="ACRNAN_scaffold369.g9280.t1">
    <property type="protein sequence ID" value="ACRNAN_scaffold369.g9280.t1"/>
    <property type="gene ID" value="ACRNAN_scaffold369.g9280"/>
</dbReference>
<evidence type="ECO:0000256" key="5">
    <source>
        <dbReference type="SAM" id="MobiDB-lite"/>
    </source>
</evidence>
<feature type="coiled-coil region" evidence="4">
    <location>
        <begin position="88"/>
        <end position="122"/>
    </location>
</feature>
<accession>A0A914DTC5</accession>
<dbReference type="Gene3D" id="1.20.5.170">
    <property type="match status" value="1"/>
</dbReference>
<feature type="domain" description="BZIP" evidence="6">
    <location>
        <begin position="70"/>
        <end position="133"/>
    </location>
</feature>
<dbReference type="AlphaFoldDB" id="A0A914DTC5"/>
<dbReference type="InterPro" id="IPR004827">
    <property type="entry name" value="bZIP"/>
</dbReference>
<dbReference type="GO" id="GO:0000981">
    <property type="term" value="F:DNA-binding transcription factor activity, RNA polymerase II-specific"/>
    <property type="evidence" value="ECO:0007669"/>
    <property type="project" value="TreeGrafter"/>
</dbReference>
<protein>
    <submittedName>
        <fullName evidence="8">BZIP domain-containing protein</fullName>
    </submittedName>
</protein>
<dbReference type="InterPro" id="IPR000837">
    <property type="entry name" value="AP-1"/>
</dbReference>
<keyword evidence="2" id="KW-0238">DNA-binding</keyword>
<sequence length="313" mass="35508">MSHLPQNTTFYASQIYAPIQSNQIHGYLKAIKVPREVYSEQHLQIPHEIGTVRTHSYPSVQRVEDPKNENKSVEEKRKKNREAAAACRQRRIDLIGKLEKDVEHLENETKELRLAMELLTQKNESLALLLEAHNIQIPKTLLARLDKKIAGLTKNSVLKSPPKVVNLPLKRGRKRKSDIRDEEVKEESITPKLFVNENSASKEETQKETHNTTPANKLVLPDISVIQNNSMHTIPHVTLMAPEESTERPRDLLINNEAPGCTLALFSFNTPNVQQLNLFCQQTGITPIAALPKIVFPTSDRDHPSKDNELDVL</sequence>
<evidence type="ECO:0000256" key="2">
    <source>
        <dbReference type="ARBA" id="ARBA00023125"/>
    </source>
</evidence>
<name>A0A914DTC5_9BILA</name>